<accession>A0A368U9X0</accession>
<comment type="caution">
    <text evidence="1">The sequence shown here is derived from an EMBL/GenBank/DDBJ whole genome shotgun (WGS) entry which is preliminary data.</text>
</comment>
<dbReference type="AlphaFoldDB" id="A0A368U9X0"/>
<dbReference type="Proteomes" id="UP000253204">
    <property type="component" value="Unassembled WGS sequence"/>
</dbReference>
<reference evidence="1 2" key="1">
    <citation type="submission" date="2018-07" db="EMBL/GenBank/DDBJ databases">
        <title>Halomonas rutogse sp. nov., isolated from Lake TangqianCo on Tibetan Plateau.</title>
        <authorList>
            <person name="Lu H."/>
            <person name="Xing P."/>
            <person name="Wu Q."/>
        </authorList>
    </citation>
    <scope>NUCLEOTIDE SEQUENCE [LARGE SCALE GENOMIC DNA]</scope>
    <source>
        <strain evidence="1 2">TQ8S</strain>
    </source>
</reference>
<name>A0A368U9X0_9GAMM</name>
<protein>
    <submittedName>
        <fullName evidence="1">Uncharacterized protein</fullName>
    </submittedName>
</protein>
<evidence type="ECO:0000313" key="1">
    <source>
        <dbReference type="EMBL" id="RCV93765.1"/>
    </source>
</evidence>
<evidence type="ECO:0000313" key="2">
    <source>
        <dbReference type="Proteomes" id="UP000253204"/>
    </source>
</evidence>
<keyword evidence="2" id="KW-1185">Reference proteome</keyword>
<dbReference type="OrthoDB" id="6912869at2"/>
<gene>
    <name evidence="1" type="ORF">DU506_01010</name>
</gene>
<dbReference type="EMBL" id="QPIJ01000001">
    <property type="protein sequence ID" value="RCV93765.1"/>
    <property type="molecule type" value="Genomic_DNA"/>
</dbReference>
<organism evidence="1 2">
    <name type="scientific">Vreelandella rituensis</name>
    <dbReference type="NCBI Taxonomy" id="2282306"/>
    <lineage>
        <taxon>Bacteria</taxon>
        <taxon>Pseudomonadati</taxon>
        <taxon>Pseudomonadota</taxon>
        <taxon>Gammaproteobacteria</taxon>
        <taxon>Oceanospirillales</taxon>
        <taxon>Halomonadaceae</taxon>
        <taxon>Vreelandella</taxon>
    </lineage>
</organism>
<dbReference type="RefSeq" id="WP_114485093.1">
    <property type="nucleotide sequence ID" value="NZ_CBCSHM010000007.1"/>
</dbReference>
<sequence length="232" mass="25468">MSESVPFELKLDLVSPVILPFHTTLDGLLSFAAEVMTGLRGDDLVPHIPLERDPDSGIFRASSIFLGPEVHYLDRIKVRSMRSADDLDIRNIGPKRTAKGKVSTRPYTPLDKKRGDYANKLSKYVTVMAPTATCYGVGKPADILHLLELVIGLGKHANQGQGQIAGRSIREIADDRSWIAADGTPARPLPVALWESISATPVEQVTHGLSPCRFPYWATDWEACVMPRRIAG</sequence>
<proteinExistence type="predicted"/>